<evidence type="ECO:0000313" key="3">
    <source>
        <dbReference type="Proteomes" id="UP000604825"/>
    </source>
</evidence>
<dbReference type="Proteomes" id="UP000604825">
    <property type="component" value="Unassembled WGS sequence"/>
</dbReference>
<proteinExistence type="predicted"/>
<gene>
    <name evidence="2" type="ORF">NCGR_LOCUS51779</name>
</gene>
<keyword evidence="3" id="KW-1185">Reference proteome</keyword>
<dbReference type="AlphaFoldDB" id="A0A811RER6"/>
<evidence type="ECO:0000313" key="2">
    <source>
        <dbReference type="EMBL" id="CAD6268474.1"/>
    </source>
</evidence>
<dbReference type="EMBL" id="CAJGYO010000014">
    <property type="protein sequence ID" value="CAD6268474.1"/>
    <property type="molecule type" value="Genomic_DNA"/>
</dbReference>
<accession>A0A811RER6</accession>
<sequence>MSSRDLKRKAMSVSKNKANAAPPAAAAAAAGVSRLPHRSGSSPAPNLAGFNGVAAPFLGHGSSSSPTPNSSAGTIHPQSLADGLDSSPIHGRRGYLVGFGAVASSHGRCASTGPSSPFGHQSNWDPVCRLFTSGYSDQMWIDAADKFYLIDNKKAKLGPFVLKNVWKICREVPKWKTYNEDLRNVLKRKSYHIEGEVEEDDDIEEMPERPIGQKAAKKAAHAAKGKSKGSNLDDDGKAKESAIDVEKLDKFSKIQEDLNANRMKVLELQQKLSTEKLETTRLAHLTAKETTEAKRLKKESKMMHAYNTLISQDTSSMSDEEKAERVATMKCFRKTLFLEMI</sequence>
<feature type="region of interest" description="Disordered" evidence="1">
    <location>
        <begin position="212"/>
        <end position="237"/>
    </location>
</feature>
<protein>
    <recommendedName>
        <fullName evidence="4">No apical meristem-associated C-terminal domain-containing protein</fullName>
    </recommendedName>
</protein>
<evidence type="ECO:0008006" key="4">
    <source>
        <dbReference type="Google" id="ProtNLM"/>
    </source>
</evidence>
<feature type="compositionally biased region" description="Basic residues" evidence="1">
    <location>
        <begin position="1"/>
        <end position="10"/>
    </location>
</feature>
<feature type="compositionally biased region" description="Low complexity" evidence="1">
    <location>
        <begin position="62"/>
        <end position="71"/>
    </location>
</feature>
<comment type="caution">
    <text evidence="2">The sequence shown here is derived from an EMBL/GenBank/DDBJ whole genome shotgun (WGS) entry which is preliminary data.</text>
</comment>
<feature type="region of interest" description="Disordered" evidence="1">
    <location>
        <begin position="1"/>
        <end position="46"/>
    </location>
</feature>
<feature type="compositionally biased region" description="Low complexity" evidence="1">
    <location>
        <begin position="15"/>
        <end position="30"/>
    </location>
</feature>
<name>A0A811RER6_9POAL</name>
<dbReference type="PANTHER" id="PTHR45224:SF3">
    <property type="entry name" value="OS11G0506300 PROTEIN"/>
    <property type="match status" value="1"/>
</dbReference>
<dbReference type="PANTHER" id="PTHR45224">
    <property type="entry name" value="OS01G0527900 PROTEIN-RELATED"/>
    <property type="match status" value="1"/>
</dbReference>
<dbReference type="OrthoDB" id="676833at2759"/>
<evidence type="ECO:0000256" key="1">
    <source>
        <dbReference type="SAM" id="MobiDB-lite"/>
    </source>
</evidence>
<feature type="region of interest" description="Disordered" evidence="1">
    <location>
        <begin position="59"/>
        <end position="84"/>
    </location>
</feature>
<feature type="compositionally biased region" description="Basic residues" evidence="1">
    <location>
        <begin position="215"/>
        <end position="227"/>
    </location>
</feature>
<organism evidence="2 3">
    <name type="scientific">Miscanthus lutarioriparius</name>
    <dbReference type="NCBI Taxonomy" id="422564"/>
    <lineage>
        <taxon>Eukaryota</taxon>
        <taxon>Viridiplantae</taxon>
        <taxon>Streptophyta</taxon>
        <taxon>Embryophyta</taxon>
        <taxon>Tracheophyta</taxon>
        <taxon>Spermatophyta</taxon>
        <taxon>Magnoliopsida</taxon>
        <taxon>Liliopsida</taxon>
        <taxon>Poales</taxon>
        <taxon>Poaceae</taxon>
        <taxon>PACMAD clade</taxon>
        <taxon>Panicoideae</taxon>
        <taxon>Andropogonodae</taxon>
        <taxon>Andropogoneae</taxon>
        <taxon>Saccharinae</taxon>
        <taxon>Miscanthus</taxon>
    </lineage>
</organism>
<reference evidence="2" key="1">
    <citation type="submission" date="2020-10" db="EMBL/GenBank/DDBJ databases">
        <authorList>
            <person name="Han B."/>
            <person name="Lu T."/>
            <person name="Zhao Q."/>
            <person name="Huang X."/>
            <person name="Zhao Y."/>
        </authorList>
    </citation>
    <scope>NUCLEOTIDE SEQUENCE</scope>
</reference>